<feature type="compositionally biased region" description="Low complexity" evidence="3">
    <location>
        <begin position="135"/>
        <end position="157"/>
    </location>
</feature>
<dbReference type="GeneTree" id="ENSGT00940000156371"/>
<dbReference type="GO" id="GO:0045180">
    <property type="term" value="C:basal cortex"/>
    <property type="evidence" value="ECO:0007669"/>
    <property type="project" value="TreeGrafter"/>
</dbReference>
<sequence length="1157" mass="128992">MRSASELRDLMDTLQRKKIALETSLRANGDSSPSYFSMTQSPPTTPVTSPTSMSSAYQEQARRFYGSDRPPLSVKAAVPPSPSRRSDPPSSRSSMTRNQSYQSQDSLLASPGDGRRQLNPNSSPLLSMWNGGGSSNSVAGGESLSSPPPRSSLSPTSGAASVPSSPRLGRRSHGNHEPTPSNRTRKYSAGSIGGMIGSHSLSLPRLCLSSSPRSHDNGALVLSTLPPTSRRSEPLRNSSHNNSQNHTTNSNYNHNQTTNFNYSQAQNMNHKGNQGEGVVSISLSSPKSPTQAPPDVTVPFRSGGSSSPRVAKKLSLTSTSSTSSLQEPEWPASCGVSPGPELFFGEREHRAGSLEPGLGLGERRQSFGKGGVGLGAGVTPPGGFRARSGSISSLSGKEELTDYHHRQRDERLREQEVERLERQRLETILSLCSELGRSEQDRERGVGSSVDTGAGLADLQMINRELEKLKVSDDDESESVFSDSTVNGNGAGSGSENGYYGNDEERPVRHRRSSGHRDNMAESPAIILRSSEGQQRQEVTRVEEERIQVLNNMEELEQKIKELDNQMDESLREVGWSERDVLERGMEGSKNGGERCREEGGNRGRACVSLQAERARVEQLSQSVCELRSQLHCCPEAMKEPLQEQLTRNSEVLEAETKRFEDLEFQQLERESCHDEEKEESTQQLLREIADYQRSTVTRKERLVALNKQAGQITQQAQREKDSFLKERTNLQIMLQKEKDNLASVEKKYADLTGGRGFPLSPISLKEVCLTIPSPPTDDSAPKPAEDEVCVFVGQEHFRSLEERKRLVKEGGAHLSDTLPRKKTTSIVTPQFNCATLGRSMPNKSHQPLVQSSSCGSILPRAMSVSSNRDTDKRRLHKGQPSSRAASQSNVYLDTYGYCDNGQAYDTMSVDSSDSMETSISACSPDNVSCASTSNVTKLEEMERLLRQAQAEKNRLIETKEQEMESRKQALEEERRRREDLEKRLQEETNRRQKLIDREVKLREKQRAQSRPLTRYLPVRKDDFDLKAHIESAGHSADTCFHLSLTEKTCRGFLVKMGGKIKTWKKRWFVFDRNRRTLSYFSDKHEAKLKGVIYFQAIEEVYYDHLKNAHKSPNPCLTFSVKTHDRVYYMVAPSPEAMRIWMDVIVTGAEGYTQFMV</sequence>
<feature type="compositionally biased region" description="Polar residues" evidence="3">
    <location>
        <begin position="281"/>
        <end position="290"/>
    </location>
</feature>
<feature type="compositionally biased region" description="Low complexity" evidence="3">
    <location>
        <begin position="237"/>
        <end position="262"/>
    </location>
</feature>
<dbReference type="GO" id="GO:0070507">
    <property type="term" value="P:regulation of microtubule cytoskeleton organization"/>
    <property type="evidence" value="ECO:0007669"/>
    <property type="project" value="TreeGrafter"/>
</dbReference>
<feature type="compositionally biased region" description="Polar residues" evidence="3">
    <location>
        <begin position="25"/>
        <end position="36"/>
    </location>
</feature>
<evidence type="ECO:0000256" key="2">
    <source>
        <dbReference type="SAM" id="Coils"/>
    </source>
</evidence>
<name>A0A8C7P0D3_ONCMY</name>
<dbReference type="Pfam" id="PF00169">
    <property type="entry name" value="PH"/>
    <property type="match status" value="1"/>
</dbReference>
<proteinExistence type="predicted"/>
<feature type="region of interest" description="Disordered" evidence="3">
    <location>
        <begin position="470"/>
        <end position="541"/>
    </location>
</feature>
<dbReference type="PANTHER" id="PTHR12156">
    <property type="entry name" value="PLECKSTRIN HOMOLOGY-LIKE DOMAIN, FAMILY B, MEMBER 3"/>
    <property type="match status" value="1"/>
</dbReference>
<dbReference type="FunFam" id="2.30.29.30:FF:000006">
    <property type="entry name" value="Pleckstrin homology like domain family B member 1"/>
    <property type="match status" value="1"/>
</dbReference>
<evidence type="ECO:0000256" key="1">
    <source>
        <dbReference type="ARBA" id="ARBA00023054"/>
    </source>
</evidence>
<reference evidence="5" key="2">
    <citation type="submission" date="2025-08" db="UniProtKB">
        <authorList>
            <consortium name="Ensembl"/>
        </authorList>
    </citation>
    <scope>IDENTIFICATION</scope>
</reference>
<dbReference type="Ensembl" id="ENSOMYT00000017147.2">
    <property type="protein sequence ID" value="ENSOMYP00000015528.2"/>
    <property type="gene ID" value="ENSOMYG00000007618.2"/>
</dbReference>
<reference evidence="5" key="3">
    <citation type="submission" date="2025-09" db="UniProtKB">
        <authorList>
            <consortium name="Ensembl"/>
        </authorList>
    </citation>
    <scope>IDENTIFICATION</scope>
</reference>
<dbReference type="InterPro" id="IPR011993">
    <property type="entry name" value="PH-like_dom_sf"/>
</dbReference>
<feature type="coiled-coil region" evidence="2">
    <location>
        <begin position="935"/>
        <end position="1005"/>
    </location>
</feature>
<dbReference type="PANTHER" id="PTHR12156:SF21">
    <property type="entry name" value="PLECKSTRIN HOMOLOGY-LIKE DOMAIN FAMILY B MEMBER 2"/>
    <property type="match status" value="1"/>
</dbReference>
<dbReference type="InterPro" id="IPR037810">
    <property type="entry name" value="PHLDB1/2/3_PH"/>
</dbReference>
<feature type="compositionally biased region" description="Polar residues" evidence="3">
    <location>
        <begin position="95"/>
        <end position="107"/>
    </location>
</feature>
<feature type="compositionally biased region" description="Low complexity" evidence="3">
    <location>
        <begin position="479"/>
        <end position="488"/>
    </location>
</feature>
<evidence type="ECO:0000256" key="3">
    <source>
        <dbReference type="SAM" id="MobiDB-lite"/>
    </source>
</evidence>
<dbReference type="SMART" id="SM00233">
    <property type="entry name" value="PH"/>
    <property type="match status" value="1"/>
</dbReference>
<accession>A0A8C7P0D3</accession>
<keyword evidence="6" id="KW-1185">Reference proteome</keyword>
<gene>
    <name evidence="5" type="primary">phldb2b</name>
</gene>
<dbReference type="CDD" id="cd14673">
    <property type="entry name" value="PH_PHLDB1_2"/>
    <property type="match status" value="1"/>
</dbReference>
<dbReference type="Proteomes" id="UP000694395">
    <property type="component" value="Chromosome 11"/>
</dbReference>
<dbReference type="SUPFAM" id="SSF50729">
    <property type="entry name" value="PH domain-like"/>
    <property type="match status" value="1"/>
</dbReference>
<feature type="compositionally biased region" description="Low complexity" evidence="3">
    <location>
        <begin position="37"/>
        <end position="55"/>
    </location>
</feature>
<feature type="region of interest" description="Disordered" evidence="3">
    <location>
        <begin position="862"/>
        <end position="887"/>
    </location>
</feature>
<feature type="compositionally biased region" description="Low complexity" evidence="3">
    <location>
        <begin position="314"/>
        <end position="325"/>
    </location>
</feature>
<keyword evidence="1 2" id="KW-0175">Coiled coil</keyword>
<dbReference type="Gene3D" id="2.30.29.30">
    <property type="entry name" value="Pleckstrin-homology domain (PH domain)/Phosphotyrosine-binding domain (PTB)"/>
    <property type="match status" value="1"/>
</dbReference>
<dbReference type="PROSITE" id="PS50003">
    <property type="entry name" value="PH_DOMAIN"/>
    <property type="match status" value="1"/>
</dbReference>
<feature type="compositionally biased region" description="Polar residues" evidence="3">
    <location>
        <begin position="263"/>
        <end position="272"/>
    </location>
</feature>
<evidence type="ECO:0000313" key="6">
    <source>
        <dbReference type="Proteomes" id="UP000694395"/>
    </source>
</evidence>
<feature type="region of interest" description="Disordered" evidence="3">
    <location>
        <begin position="209"/>
        <end position="333"/>
    </location>
</feature>
<evidence type="ECO:0000259" key="4">
    <source>
        <dbReference type="PROSITE" id="PS50003"/>
    </source>
</evidence>
<dbReference type="AlphaFoldDB" id="A0A8C7P0D3"/>
<dbReference type="InterPro" id="IPR001849">
    <property type="entry name" value="PH_domain"/>
</dbReference>
<dbReference type="InterPro" id="IPR052212">
    <property type="entry name" value="PH-like_domain"/>
</dbReference>
<reference evidence="5" key="1">
    <citation type="submission" date="2020-07" db="EMBL/GenBank/DDBJ databases">
        <title>A long reads based de novo assembly of the rainbow trout Arlee double haploid line genome.</title>
        <authorList>
            <person name="Gao G."/>
            <person name="Palti Y."/>
        </authorList>
    </citation>
    <scope>NUCLEOTIDE SEQUENCE [LARGE SCALE GENOMIC DNA]</scope>
</reference>
<feature type="region of interest" description="Disordered" evidence="3">
    <location>
        <begin position="22"/>
        <end position="193"/>
    </location>
</feature>
<feature type="domain" description="PH" evidence="4">
    <location>
        <begin position="1047"/>
        <end position="1150"/>
    </location>
</feature>
<protein>
    <recommendedName>
        <fullName evidence="4">PH domain-containing protein</fullName>
    </recommendedName>
</protein>
<evidence type="ECO:0000313" key="5">
    <source>
        <dbReference type="Ensembl" id="ENSOMYP00000015528.2"/>
    </source>
</evidence>
<organism evidence="5 6">
    <name type="scientific">Oncorhynchus mykiss</name>
    <name type="common">Rainbow trout</name>
    <name type="synonym">Salmo gairdneri</name>
    <dbReference type="NCBI Taxonomy" id="8022"/>
    <lineage>
        <taxon>Eukaryota</taxon>
        <taxon>Metazoa</taxon>
        <taxon>Chordata</taxon>
        <taxon>Craniata</taxon>
        <taxon>Vertebrata</taxon>
        <taxon>Euteleostomi</taxon>
        <taxon>Actinopterygii</taxon>
        <taxon>Neopterygii</taxon>
        <taxon>Teleostei</taxon>
        <taxon>Protacanthopterygii</taxon>
        <taxon>Salmoniformes</taxon>
        <taxon>Salmonidae</taxon>
        <taxon>Salmoninae</taxon>
        <taxon>Oncorhynchus</taxon>
    </lineage>
</organism>